<dbReference type="AlphaFoldDB" id="A0AA38MC39"/>
<evidence type="ECO:0000256" key="4">
    <source>
        <dbReference type="ARBA" id="ARBA00022687"/>
    </source>
</evidence>
<evidence type="ECO:0000256" key="3">
    <source>
        <dbReference type="ARBA" id="ARBA00022490"/>
    </source>
</evidence>
<dbReference type="InterPro" id="IPR038207">
    <property type="entry name" value="DIX_dom_sf"/>
</dbReference>
<evidence type="ECO:0000259" key="7">
    <source>
        <dbReference type="PROSITE" id="PS50841"/>
    </source>
</evidence>
<feature type="region of interest" description="Disordered" evidence="6">
    <location>
        <begin position="86"/>
        <end position="140"/>
    </location>
</feature>
<dbReference type="Pfam" id="PF00778">
    <property type="entry name" value="DIX"/>
    <property type="match status" value="1"/>
</dbReference>
<keyword evidence="9" id="KW-1185">Reference proteome</keyword>
<keyword evidence="4 5" id="KW-0879">Wnt signaling pathway</keyword>
<comment type="subcellular location">
    <subcellularLocation>
        <location evidence="1">Cytoplasm</location>
    </subcellularLocation>
</comment>
<feature type="compositionally biased region" description="Polar residues" evidence="6">
    <location>
        <begin position="86"/>
        <end position="99"/>
    </location>
</feature>
<gene>
    <name evidence="8" type="ORF">Zmor_016922</name>
</gene>
<evidence type="ECO:0000256" key="1">
    <source>
        <dbReference type="ARBA" id="ARBA00004496"/>
    </source>
</evidence>
<dbReference type="PANTHER" id="PTHR10878:SF25">
    <property type="entry name" value="SEGMENT POLARITY PROTEIN DISHEVELLED"/>
    <property type="match status" value="1"/>
</dbReference>
<dbReference type="Proteomes" id="UP001168821">
    <property type="component" value="Unassembled WGS sequence"/>
</dbReference>
<evidence type="ECO:0000256" key="5">
    <source>
        <dbReference type="PROSITE-ProRule" id="PRU00069"/>
    </source>
</evidence>
<sequence>MDETKVIYHIDDEETPYLVKIPISPEKVTLADFKNVLNRPNYKFFFKSMDDDFGVVKEEIIDDSAHLPCFNGRVVSWLVSADGSNQSDGGSQCTDSVTHPSEPRLPPQAPESICTDTESIISSRQGRRHHKYPPRINGHLPRYRGERVVTNTVCVIKPHMKMKILSKILYDVMGGSSNGSDHLKDAAAGHSSASDSDLTSLGPRSALPMATGNGNGSSNGSDQSSGTQVAAQSKDIAVLSYL</sequence>
<feature type="domain" description="DIX" evidence="7">
    <location>
        <begin position="1"/>
        <end position="82"/>
    </location>
</feature>
<dbReference type="InterPro" id="IPR015506">
    <property type="entry name" value="Dsh/Dvl-rel"/>
</dbReference>
<dbReference type="InterPro" id="IPR029071">
    <property type="entry name" value="Ubiquitin-like_domsf"/>
</dbReference>
<reference evidence="8" key="1">
    <citation type="journal article" date="2023" name="G3 (Bethesda)">
        <title>Whole genome assemblies of Zophobas morio and Tenebrio molitor.</title>
        <authorList>
            <person name="Kaur S."/>
            <person name="Stinson S.A."/>
            <person name="diCenzo G.C."/>
        </authorList>
    </citation>
    <scope>NUCLEOTIDE SEQUENCE</scope>
    <source>
        <strain evidence="8">QUZm001</strain>
    </source>
</reference>
<comment type="caution">
    <text evidence="8">The sequence shown here is derived from an EMBL/GenBank/DDBJ whole genome shotgun (WGS) entry which is preliminary data.</text>
</comment>
<dbReference type="SUPFAM" id="SSF54236">
    <property type="entry name" value="Ubiquitin-like"/>
    <property type="match status" value="1"/>
</dbReference>
<feature type="compositionally biased region" description="Low complexity" evidence="6">
    <location>
        <begin position="188"/>
        <end position="197"/>
    </location>
</feature>
<evidence type="ECO:0000313" key="9">
    <source>
        <dbReference type="Proteomes" id="UP001168821"/>
    </source>
</evidence>
<accession>A0AA38MC39</accession>
<organism evidence="8 9">
    <name type="scientific">Zophobas morio</name>
    <dbReference type="NCBI Taxonomy" id="2755281"/>
    <lineage>
        <taxon>Eukaryota</taxon>
        <taxon>Metazoa</taxon>
        <taxon>Ecdysozoa</taxon>
        <taxon>Arthropoda</taxon>
        <taxon>Hexapoda</taxon>
        <taxon>Insecta</taxon>
        <taxon>Pterygota</taxon>
        <taxon>Neoptera</taxon>
        <taxon>Endopterygota</taxon>
        <taxon>Coleoptera</taxon>
        <taxon>Polyphaga</taxon>
        <taxon>Cucujiformia</taxon>
        <taxon>Tenebrionidae</taxon>
        <taxon>Zophobas</taxon>
    </lineage>
</organism>
<dbReference type="PROSITE" id="PS50841">
    <property type="entry name" value="DIX"/>
    <property type="match status" value="1"/>
</dbReference>
<dbReference type="FunFam" id="2.40.240.130:FF:000001">
    <property type="entry name" value="Segment polarity protein dishevelled homolog DVL-1"/>
    <property type="match status" value="1"/>
</dbReference>
<dbReference type="InterPro" id="IPR001158">
    <property type="entry name" value="DIX"/>
</dbReference>
<dbReference type="PANTHER" id="PTHR10878">
    <property type="entry name" value="SEGMENT POLARITY PROTEIN DISHEVELLED"/>
    <property type="match status" value="1"/>
</dbReference>
<dbReference type="SMART" id="SM00021">
    <property type="entry name" value="DAX"/>
    <property type="match status" value="1"/>
</dbReference>
<feature type="region of interest" description="Disordered" evidence="6">
    <location>
        <begin position="183"/>
        <end position="242"/>
    </location>
</feature>
<evidence type="ECO:0000256" key="6">
    <source>
        <dbReference type="SAM" id="MobiDB-lite"/>
    </source>
</evidence>
<evidence type="ECO:0000313" key="8">
    <source>
        <dbReference type="EMBL" id="KAJ3650844.1"/>
    </source>
</evidence>
<keyword evidence="2" id="KW-0217">Developmental protein</keyword>
<feature type="compositionally biased region" description="Polar residues" evidence="6">
    <location>
        <begin position="114"/>
        <end position="124"/>
    </location>
</feature>
<dbReference type="GO" id="GO:0060070">
    <property type="term" value="P:canonical Wnt signaling pathway"/>
    <property type="evidence" value="ECO:0007669"/>
    <property type="project" value="TreeGrafter"/>
</dbReference>
<dbReference type="GO" id="GO:0005109">
    <property type="term" value="F:frizzled binding"/>
    <property type="evidence" value="ECO:0007669"/>
    <property type="project" value="TreeGrafter"/>
</dbReference>
<dbReference type="Gene3D" id="2.40.240.130">
    <property type="match status" value="1"/>
</dbReference>
<name>A0AA38MC39_9CUCU</name>
<keyword evidence="3" id="KW-0963">Cytoplasm</keyword>
<protein>
    <recommendedName>
        <fullName evidence="7">DIX domain-containing protein</fullName>
    </recommendedName>
</protein>
<proteinExistence type="predicted"/>
<dbReference type="EMBL" id="JALNTZ010000005">
    <property type="protein sequence ID" value="KAJ3650844.1"/>
    <property type="molecule type" value="Genomic_DNA"/>
</dbReference>
<evidence type="ECO:0000256" key="2">
    <source>
        <dbReference type="ARBA" id="ARBA00022473"/>
    </source>
</evidence>
<dbReference type="GO" id="GO:0005829">
    <property type="term" value="C:cytosol"/>
    <property type="evidence" value="ECO:0007669"/>
    <property type="project" value="TreeGrafter"/>
</dbReference>
<feature type="compositionally biased region" description="Low complexity" evidence="6">
    <location>
        <begin position="216"/>
        <end position="226"/>
    </location>
</feature>